<name>A0A2I1CPG4_ASPN1</name>
<sequence>MLWDFGDLLDPSWYHTPDLHITSIADLLRVRIIQPQVRSLTRTLASWEIESYLPLNRGGTGTTWICTRCSVGLSIQPANPLVISKKWPLHLPGSFFYLQREMTKTGL</sequence>
<comment type="caution">
    <text evidence="1">The sequence shown here is derived from an EMBL/GenBank/DDBJ whole genome shotgun (WGS) entry which is preliminary data.</text>
</comment>
<protein>
    <submittedName>
        <fullName evidence="1">Uncharacterized protein</fullName>
    </submittedName>
</protein>
<dbReference type="GeneID" id="36538252"/>
<dbReference type="AlphaFoldDB" id="A0A2I1CPG4"/>
<dbReference type="EMBL" id="MSZS01000001">
    <property type="protein sequence ID" value="PKX99512.1"/>
    <property type="molecule type" value="Genomic_DNA"/>
</dbReference>
<dbReference type="OrthoDB" id="10503454at2759"/>
<dbReference type="VEuPathDB" id="FungiDB:P174DRAFT_49911"/>
<evidence type="ECO:0000313" key="2">
    <source>
        <dbReference type="Proteomes" id="UP000234474"/>
    </source>
</evidence>
<keyword evidence="2" id="KW-1185">Reference proteome</keyword>
<organism evidence="1 2">
    <name type="scientific">Aspergillus novofumigatus (strain IBT 16806)</name>
    <dbReference type="NCBI Taxonomy" id="1392255"/>
    <lineage>
        <taxon>Eukaryota</taxon>
        <taxon>Fungi</taxon>
        <taxon>Dikarya</taxon>
        <taxon>Ascomycota</taxon>
        <taxon>Pezizomycotina</taxon>
        <taxon>Eurotiomycetes</taxon>
        <taxon>Eurotiomycetidae</taxon>
        <taxon>Eurotiales</taxon>
        <taxon>Aspergillaceae</taxon>
        <taxon>Aspergillus</taxon>
        <taxon>Aspergillus subgen. Fumigati</taxon>
    </lineage>
</organism>
<accession>A0A2I1CPG4</accession>
<proteinExistence type="predicted"/>
<reference evidence="2" key="1">
    <citation type="journal article" date="2018" name="Proc. Natl. Acad. Sci. U.S.A.">
        <title>Linking secondary metabolites to gene clusters through genome sequencing of six diverse Aspergillus species.</title>
        <authorList>
            <person name="Kaerboelling I."/>
            <person name="Vesth T.C."/>
            <person name="Frisvad J.C."/>
            <person name="Nybo J.L."/>
            <person name="Theobald S."/>
            <person name="Kuo A."/>
            <person name="Bowyer P."/>
            <person name="Matsuda Y."/>
            <person name="Mondo S."/>
            <person name="Lyhne E.K."/>
            <person name="Kogle M.E."/>
            <person name="Clum A."/>
            <person name="Lipzen A."/>
            <person name="Salamov A."/>
            <person name="Ngan C.Y."/>
            <person name="Daum C."/>
            <person name="Chiniquy J."/>
            <person name="Barry K."/>
            <person name="LaButti K."/>
            <person name="Haridas S."/>
            <person name="Simmons B.A."/>
            <person name="Magnuson J.K."/>
            <person name="Mortensen U.H."/>
            <person name="Larsen T.O."/>
            <person name="Grigoriev I.V."/>
            <person name="Baker S.E."/>
            <person name="Andersen M.R."/>
        </authorList>
    </citation>
    <scope>NUCLEOTIDE SEQUENCE [LARGE SCALE GENOMIC DNA]</scope>
    <source>
        <strain evidence="2">IBT 16806</strain>
    </source>
</reference>
<evidence type="ECO:0000313" key="1">
    <source>
        <dbReference type="EMBL" id="PKX99512.1"/>
    </source>
</evidence>
<dbReference type="Proteomes" id="UP000234474">
    <property type="component" value="Unassembled WGS sequence"/>
</dbReference>
<gene>
    <name evidence="1" type="ORF">P174DRAFT_49911</name>
</gene>
<dbReference type="RefSeq" id="XP_024688107.1">
    <property type="nucleotide sequence ID" value="XM_024830915.1"/>
</dbReference>